<dbReference type="Proteomes" id="UP000588068">
    <property type="component" value="Unassembled WGS sequence"/>
</dbReference>
<dbReference type="GO" id="GO:0140359">
    <property type="term" value="F:ABC-type transporter activity"/>
    <property type="evidence" value="ECO:0007669"/>
    <property type="project" value="InterPro"/>
</dbReference>
<keyword evidence="3" id="KW-1185">Reference proteome</keyword>
<feature type="transmembrane region" description="Helical" evidence="1">
    <location>
        <begin position="310"/>
        <end position="328"/>
    </location>
</feature>
<protein>
    <submittedName>
        <fullName evidence="2">Sodium transport system permease protein</fullName>
    </submittedName>
</protein>
<dbReference type="Pfam" id="PF12679">
    <property type="entry name" value="ABC2_membrane_2"/>
    <property type="match status" value="1"/>
</dbReference>
<evidence type="ECO:0000256" key="1">
    <source>
        <dbReference type="SAM" id="Phobius"/>
    </source>
</evidence>
<dbReference type="PANTHER" id="PTHR43471:SF3">
    <property type="entry name" value="ABC TRANSPORTER PERMEASE PROTEIN NATB"/>
    <property type="match status" value="1"/>
</dbReference>
<evidence type="ECO:0000313" key="3">
    <source>
        <dbReference type="Proteomes" id="UP000588068"/>
    </source>
</evidence>
<proteinExistence type="predicted"/>
<keyword evidence="1" id="KW-0472">Membrane</keyword>
<dbReference type="GO" id="GO:0005886">
    <property type="term" value="C:plasma membrane"/>
    <property type="evidence" value="ECO:0007669"/>
    <property type="project" value="UniProtKB-SubCell"/>
</dbReference>
<dbReference type="PANTHER" id="PTHR43471">
    <property type="entry name" value="ABC TRANSPORTER PERMEASE"/>
    <property type="match status" value="1"/>
</dbReference>
<keyword evidence="1" id="KW-1133">Transmembrane helix</keyword>
<feature type="transmembrane region" description="Helical" evidence="1">
    <location>
        <begin position="183"/>
        <end position="206"/>
    </location>
</feature>
<feature type="transmembrane region" description="Helical" evidence="1">
    <location>
        <begin position="361"/>
        <end position="381"/>
    </location>
</feature>
<feature type="transmembrane region" description="Helical" evidence="1">
    <location>
        <begin position="236"/>
        <end position="261"/>
    </location>
</feature>
<dbReference type="EMBL" id="JACHHZ010000002">
    <property type="protein sequence ID" value="MBB6092942.1"/>
    <property type="molecule type" value="Genomic_DNA"/>
</dbReference>
<dbReference type="AlphaFoldDB" id="A0A841HLF3"/>
<feature type="transmembrane region" description="Helical" evidence="1">
    <location>
        <begin position="21"/>
        <end position="44"/>
    </location>
</feature>
<organism evidence="2 3">
    <name type="scientific">Povalibacter uvarum</name>
    <dbReference type="NCBI Taxonomy" id="732238"/>
    <lineage>
        <taxon>Bacteria</taxon>
        <taxon>Pseudomonadati</taxon>
        <taxon>Pseudomonadota</taxon>
        <taxon>Gammaproteobacteria</taxon>
        <taxon>Steroidobacterales</taxon>
        <taxon>Steroidobacteraceae</taxon>
        <taxon>Povalibacter</taxon>
    </lineage>
</organism>
<keyword evidence="1" id="KW-0812">Transmembrane</keyword>
<evidence type="ECO:0000313" key="2">
    <source>
        <dbReference type="EMBL" id="MBB6092942.1"/>
    </source>
</evidence>
<name>A0A841HLF3_9GAMM</name>
<feature type="transmembrane region" description="Helical" evidence="1">
    <location>
        <begin position="276"/>
        <end position="298"/>
    </location>
</feature>
<sequence>MSILGTVFLKEVLENLRDRRVVLSAFFFGVLLAPALFALTTTIASNRAVRDQEQPLKLPVIGAERAPNLMQFLVEHGAEIESVAFGPDDAVAKVRSGDYNFVLIVPDAYGEKLARGEPAPLNLVLDTANTRAGGTTERARRLLDAYGRQSAALRLLARGIGPEVMTPVEVRGIDVATPAGRSVLILGMMTYFCLMSMLVGGFYLAIDTTAGERERGSLEPLLSLPVTRAQLIVGKILATCAFMAVSLLLTLVATAIALSFVPLEALGMSANFGPKIVLAIFGVMVAFVPLGAGLMTVVASFTRSNREAQTWLSVVLMVPLAPIMFAVMNGTRPTANLMAIPSLSQHLLATDLMRGDGIDPLHVAISVATTLGLGLILIWIATRLYRREAILG</sequence>
<comment type="caution">
    <text evidence="2">The sequence shown here is derived from an EMBL/GenBank/DDBJ whole genome shotgun (WGS) entry which is preliminary data.</text>
</comment>
<dbReference type="RefSeq" id="WP_184330839.1">
    <property type="nucleotide sequence ID" value="NZ_JACHHZ010000002.1"/>
</dbReference>
<accession>A0A841HLF3</accession>
<gene>
    <name evidence="2" type="ORF">HNQ60_001820</name>
</gene>
<reference evidence="2 3" key="1">
    <citation type="submission" date="2020-08" db="EMBL/GenBank/DDBJ databases">
        <title>Genomic Encyclopedia of Type Strains, Phase IV (KMG-IV): sequencing the most valuable type-strain genomes for metagenomic binning, comparative biology and taxonomic classification.</title>
        <authorList>
            <person name="Goeker M."/>
        </authorList>
    </citation>
    <scope>NUCLEOTIDE SEQUENCE [LARGE SCALE GENOMIC DNA]</scope>
    <source>
        <strain evidence="2 3">DSM 26723</strain>
    </source>
</reference>